<feature type="transmembrane region" description="Helical" evidence="8">
    <location>
        <begin position="152"/>
        <end position="168"/>
    </location>
</feature>
<dbReference type="Gene3D" id="1.20.1250.20">
    <property type="entry name" value="MFS general substrate transporter like domains"/>
    <property type="match status" value="1"/>
</dbReference>
<evidence type="ECO:0000256" key="6">
    <source>
        <dbReference type="ARBA" id="ARBA00023136"/>
    </source>
</evidence>
<dbReference type="GO" id="GO:0016020">
    <property type="term" value="C:membrane"/>
    <property type="evidence" value="ECO:0007669"/>
    <property type="project" value="UniProtKB-SubCell"/>
</dbReference>
<evidence type="ECO:0000256" key="1">
    <source>
        <dbReference type="ARBA" id="ARBA00004141"/>
    </source>
</evidence>
<accession>A0A261Y6F8</accession>
<feature type="transmembrane region" description="Helical" evidence="8">
    <location>
        <begin position="405"/>
        <end position="426"/>
    </location>
</feature>
<dbReference type="GO" id="GO:0005351">
    <property type="term" value="F:carbohydrate:proton symporter activity"/>
    <property type="evidence" value="ECO:0007669"/>
    <property type="project" value="TreeGrafter"/>
</dbReference>
<evidence type="ECO:0000256" key="2">
    <source>
        <dbReference type="ARBA" id="ARBA00010992"/>
    </source>
</evidence>
<gene>
    <name evidence="10" type="ORF">BZG36_00970</name>
</gene>
<reference evidence="10 11" key="1">
    <citation type="journal article" date="2017" name="Mycologia">
        <title>Bifiguratus adelaidae, gen. et sp. nov., a new member of Mucoromycotina in endophytic and soil-dwelling habitats.</title>
        <authorList>
            <person name="Torres-Cruz T.J."/>
            <person name="Billingsley Tobias T.L."/>
            <person name="Almatruk M."/>
            <person name="Hesse C."/>
            <person name="Kuske C.R."/>
            <person name="Desiro A."/>
            <person name="Benucci G.M."/>
            <person name="Bonito G."/>
            <person name="Stajich J.E."/>
            <person name="Dunlap C."/>
            <person name="Arnold A.E."/>
            <person name="Porras-Alfaro A."/>
        </authorList>
    </citation>
    <scope>NUCLEOTIDE SEQUENCE [LARGE SCALE GENOMIC DNA]</scope>
    <source>
        <strain evidence="10 11">AZ0501</strain>
    </source>
</reference>
<feature type="transmembrane region" description="Helical" evidence="8">
    <location>
        <begin position="12"/>
        <end position="31"/>
    </location>
</feature>
<keyword evidence="4 8" id="KW-0812">Transmembrane</keyword>
<dbReference type="InterPro" id="IPR003663">
    <property type="entry name" value="Sugar/inositol_transpt"/>
</dbReference>
<dbReference type="OrthoDB" id="4142200at2759"/>
<evidence type="ECO:0000256" key="5">
    <source>
        <dbReference type="ARBA" id="ARBA00022989"/>
    </source>
</evidence>
<feature type="transmembrane region" description="Helical" evidence="8">
    <location>
        <begin position="180"/>
        <end position="202"/>
    </location>
</feature>
<dbReference type="Proteomes" id="UP000242875">
    <property type="component" value="Unassembled WGS sequence"/>
</dbReference>
<feature type="transmembrane region" description="Helical" evidence="8">
    <location>
        <begin position="338"/>
        <end position="359"/>
    </location>
</feature>
<keyword evidence="6 8" id="KW-0472">Membrane</keyword>
<evidence type="ECO:0000259" key="9">
    <source>
        <dbReference type="PROSITE" id="PS50850"/>
    </source>
</evidence>
<feature type="transmembrane region" description="Helical" evidence="8">
    <location>
        <begin position="86"/>
        <end position="105"/>
    </location>
</feature>
<dbReference type="AlphaFoldDB" id="A0A261Y6F8"/>
<comment type="subcellular location">
    <subcellularLocation>
        <location evidence="1">Membrane</location>
        <topology evidence="1">Multi-pass membrane protein</topology>
    </subcellularLocation>
</comment>
<dbReference type="PANTHER" id="PTHR48022:SF73">
    <property type="entry name" value="METABOLITE TRANSPORT PROTEIN YDL199C-RELATED"/>
    <property type="match status" value="1"/>
</dbReference>
<keyword evidence="5 8" id="KW-1133">Transmembrane helix</keyword>
<proteinExistence type="inferred from homology"/>
<dbReference type="PROSITE" id="PS50850">
    <property type="entry name" value="MFS"/>
    <property type="match status" value="1"/>
</dbReference>
<keyword evidence="11" id="KW-1185">Reference proteome</keyword>
<dbReference type="SUPFAM" id="SSF103473">
    <property type="entry name" value="MFS general substrate transporter"/>
    <property type="match status" value="1"/>
</dbReference>
<dbReference type="PRINTS" id="PR00171">
    <property type="entry name" value="SUGRTRNSPORT"/>
</dbReference>
<feature type="transmembrane region" description="Helical" evidence="8">
    <location>
        <begin position="365"/>
        <end position="385"/>
    </location>
</feature>
<dbReference type="InterPro" id="IPR020846">
    <property type="entry name" value="MFS_dom"/>
</dbReference>
<dbReference type="InterPro" id="IPR050360">
    <property type="entry name" value="MFS_Sugar_Transporters"/>
</dbReference>
<dbReference type="FunFam" id="1.20.1250.20:FF:000090">
    <property type="entry name" value="MFS sugar transporter, putative"/>
    <property type="match status" value="1"/>
</dbReference>
<feature type="transmembrane region" description="Helical" evidence="8">
    <location>
        <begin position="432"/>
        <end position="454"/>
    </location>
</feature>
<feature type="transmembrane region" description="Helical" evidence="8">
    <location>
        <begin position="111"/>
        <end position="131"/>
    </location>
</feature>
<protein>
    <recommendedName>
        <fullName evidence="9">Major facilitator superfamily (MFS) profile domain-containing protein</fullName>
    </recommendedName>
</protein>
<evidence type="ECO:0000256" key="8">
    <source>
        <dbReference type="SAM" id="Phobius"/>
    </source>
</evidence>
<dbReference type="InterPro" id="IPR005828">
    <property type="entry name" value="MFS_sugar_transport-like"/>
</dbReference>
<feature type="transmembrane region" description="Helical" evidence="8">
    <location>
        <begin position="308"/>
        <end position="331"/>
    </location>
</feature>
<evidence type="ECO:0000313" key="11">
    <source>
        <dbReference type="Proteomes" id="UP000242875"/>
    </source>
</evidence>
<keyword evidence="3 7" id="KW-0813">Transport</keyword>
<feature type="transmembrane region" description="Helical" evidence="8">
    <location>
        <begin position="51"/>
        <end position="74"/>
    </location>
</feature>
<feature type="transmembrane region" description="Helical" evidence="8">
    <location>
        <begin position="274"/>
        <end position="296"/>
    </location>
</feature>
<dbReference type="Pfam" id="PF00083">
    <property type="entry name" value="Sugar_tr"/>
    <property type="match status" value="1"/>
</dbReference>
<dbReference type="InterPro" id="IPR005829">
    <property type="entry name" value="Sugar_transporter_CS"/>
</dbReference>
<dbReference type="PANTHER" id="PTHR48022">
    <property type="entry name" value="PLASTIDIC GLUCOSE TRANSPORTER 4"/>
    <property type="match status" value="1"/>
</dbReference>
<dbReference type="InterPro" id="IPR036259">
    <property type="entry name" value="MFS_trans_sf"/>
</dbReference>
<name>A0A261Y6F8_9FUNG</name>
<comment type="caution">
    <text evidence="10">The sequence shown here is derived from an EMBL/GenBank/DDBJ whole genome shotgun (WGS) entry which is preliminary data.</text>
</comment>
<evidence type="ECO:0000256" key="4">
    <source>
        <dbReference type="ARBA" id="ARBA00022692"/>
    </source>
</evidence>
<organism evidence="10 11">
    <name type="scientific">Bifiguratus adelaidae</name>
    <dbReference type="NCBI Taxonomy" id="1938954"/>
    <lineage>
        <taxon>Eukaryota</taxon>
        <taxon>Fungi</taxon>
        <taxon>Fungi incertae sedis</taxon>
        <taxon>Mucoromycota</taxon>
        <taxon>Mucoromycotina</taxon>
        <taxon>Endogonomycetes</taxon>
        <taxon>Endogonales</taxon>
        <taxon>Endogonales incertae sedis</taxon>
        <taxon>Bifiguratus</taxon>
    </lineage>
</organism>
<dbReference type="NCBIfam" id="TIGR00879">
    <property type="entry name" value="SP"/>
    <property type="match status" value="1"/>
</dbReference>
<dbReference type="EMBL" id="MVBO01000006">
    <property type="protein sequence ID" value="OZJ06197.1"/>
    <property type="molecule type" value="Genomic_DNA"/>
</dbReference>
<evidence type="ECO:0000256" key="7">
    <source>
        <dbReference type="RuleBase" id="RU003346"/>
    </source>
</evidence>
<sequence>MAKMSFFRLSGDSLIQAITIYAGIGVLLFGYDQGVMGGLITGPPFNEQFGYPSAIVISTIVAVFEVGALVGSVISGRTADSRGRLGSIHIGSIILIIGAALQAGALGNPTVSIVMMIGGRLIAGAGCGFLMTSIPVYQSEIASAEHRGRQQCIQWVLNIFGVVLAYWLDYLLSHVQNDMSWRVPIAVQIIFAVILFIGTYIFPESPRWLISKGRLQDGKRVLYQTIGQCDEQSELVELEFRDIEKTMELENSYGDSTWKEMFQTSGLNQRHRTLLAMGIQAMQQLCGINAVAYYQVFIYLQAGITNQTALLIAGVNTLVYNLSTFVPVFFIDRWGRKPLLIGGAFLQSLAMCMVAGSLASETKSGAAFVATGVIIYTAAFGSSWLPIPWMYPAEIFPQRTRAKGAALATLSNFLFNTLIGVSVPPLQNSIGYRLYLCFAIINAVMILVVHFCYVETKGRSLEEMTLIFSGASAGEIERVQQILEQAEDPIAVRFEIERKLAQFGDIGEILETEQLLGATTSANQEDNRSVNSYGSLYES</sequence>
<comment type="similarity">
    <text evidence="2 7">Belongs to the major facilitator superfamily. Sugar transporter (TC 2.A.1.1) family.</text>
</comment>
<evidence type="ECO:0000313" key="10">
    <source>
        <dbReference type="EMBL" id="OZJ06197.1"/>
    </source>
</evidence>
<feature type="domain" description="Major facilitator superfamily (MFS) profile" evidence="9">
    <location>
        <begin position="18"/>
        <end position="457"/>
    </location>
</feature>
<evidence type="ECO:0000256" key="3">
    <source>
        <dbReference type="ARBA" id="ARBA00022448"/>
    </source>
</evidence>
<dbReference type="PROSITE" id="PS00217">
    <property type="entry name" value="SUGAR_TRANSPORT_2"/>
    <property type="match status" value="1"/>
</dbReference>